<name>A0A1B0A190_GLOPL</name>
<evidence type="ECO:0000313" key="1">
    <source>
        <dbReference type="EnsemblMetazoa" id="GPAI031351-PA"/>
    </source>
</evidence>
<dbReference type="Proteomes" id="UP000092445">
    <property type="component" value="Unassembled WGS sequence"/>
</dbReference>
<reference evidence="2" key="1">
    <citation type="submission" date="2014-03" db="EMBL/GenBank/DDBJ databases">
        <authorList>
            <person name="Aksoy S."/>
            <person name="Warren W."/>
            <person name="Wilson R.K."/>
        </authorList>
    </citation>
    <scope>NUCLEOTIDE SEQUENCE [LARGE SCALE GENOMIC DNA]</scope>
    <source>
        <strain evidence="2">IAEA</strain>
    </source>
</reference>
<protein>
    <submittedName>
        <fullName evidence="1">Uncharacterized protein</fullName>
    </submittedName>
</protein>
<dbReference type="AlphaFoldDB" id="A0A1B0A190"/>
<reference evidence="1" key="2">
    <citation type="submission" date="2020-05" db="UniProtKB">
        <authorList>
            <consortium name="EnsemblMetazoa"/>
        </authorList>
    </citation>
    <scope>IDENTIFICATION</scope>
    <source>
        <strain evidence="1">IAEA</strain>
    </source>
</reference>
<sequence length="152" mass="16628">MAYKRREPSPGVTLDSETDLTACGRLGLETRDNDDVAPPSILLPVLLGTWKKYSIKPAANRKWALKMPKTKNNDNFEFLRAGVRTPINTEPEMSLAKNDAFVLLSLVDALAPLFKLFISPPPLPLPPPTPSTPTPPILLSLEANICAELLIS</sequence>
<organism evidence="1 2">
    <name type="scientific">Glossina pallidipes</name>
    <name type="common">Tsetse fly</name>
    <dbReference type="NCBI Taxonomy" id="7398"/>
    <lineage>
        <taxon>Eukaryota</taxon>
        <taxon>Metazoa</taxon>
        <taxon>Ecdysozoa</taxon>
        <taxon>Arthropoda</taxon>
        <taxon>Hexapoda</taxon>
        <taxon>Insecta</taxon>
        <taxon>Pterygota</taxon>
        <taxon>Neoptera</taxon>
        <taxon>Endopterygota</taxon>
        <taxon>Diptera</taxon>
        <taxon>Brachycera</taxon>
        <taxon>Muscomorpha</taxon>
        <taxon>Hippoboscoidea</taxon>
        <taxon>Glossinidae</taxon>
        <taxon>Glossina</taxon>
    </lineage>
</organism>
<keyword evidence="2" id="KW-1185">Reference proteome</keyword>
<dbReference type="EnsemblMetazoa" id="GPAI031351-RA">
    <property type="protein sequence ID" value="GPAI031351-PA"/>
    <property type="gene ID" value="GPAI031351"/>
</dbReference>
<proteinExistence type="predicted"/>
<dbReference type="VEuPathDB" id="VectorBase:GPAI031351"/>
<evidence type="ECO:0000313" key="2">
    <source>
        <dbReference type="Proteomes" id="UP000092445"/>
    </source>
</evidence>
<accession>A0A1B0A190</accession>